<feature type="domain" description="HTH luxR-type" evidence="4">
    <location>
        <begin position="143"/>
        <end position="208"/>
    </location>
</feature>
<dbReference type="SUPFAM" id="SSF46894">
    <property type="entry name" value="C-terminal effector domain of the bipartite response regulators"/>
    <property type="match status" value="1"/>
</dbReference>
<keyword evidence="6" id="KW-1185">Reference proteome</keyword>
<dbReference type="AlphaFoldDB" id="A0A942IAC0"/>
<gene>
    <name evidence="5" type="ORF">KEU06_17005</name>
</gene>
<dbReference type="GO" id="GO:0003677">
    <property type="term" value="F:DNA binding"/>
    <property type="evidence" value="ECO:0007669"/>
    <property type="project" value="UniProtKB-KW"/>
</dbReference>
<dbReference type="Pfam" id="PF00196">
    <property type="entry name" value="GerE"/>
    <property type="match status" value="1"/>
</dbReference>
<dbReference type="InterPro" id="IPR036388">
    <property type="entry name" value="WH-like_DNA-bd_sf"/>
</dbReference>
<evidence type="ECO:0000259" key="4">
    <source>
        <dbReference type="PROSITE" id="PS50043"/>
    </source>
</evidence>
<sequence>MAGDLNASEFSLFTMSVALERTRPVPWFDSQHPGVSEATRLIAGPDGEHLLHHARTSTLPCWWDDVQGSLSLEMLAKPDMGRRLDGFALGLSGIAFPVFGAAGRGGLVVFLGREIAIDEELCLDIHTRCFALFESLSKLGTNELDKMPVVSKRELECLKLTANGMTSEQIAAALKLSVHTANQYLTNSTQKLNAANRVHAVAKALKLGLIG</sequence>
<dbReference type="PRINTS" id="PR00038">
    <property type="entry name" value="HTHLUXR"/>
</dbReference>
<dbReference type="PROSITE" id="PS50043">
    <property type="entry name" value="HTH_LUXR_2"/>
    <property type="match status" value="1"/>
</dbReference>
<keyword evidence="3" id="KW-0804">Transcription</keyword>
<keyword evidence="1" id="KW-0805">Transcription regulation</keyword>
<name>A0A942IAC0_9HYPH</name>
<accession>A0A942IAC0</accession>
<evidence type="ECO:0000256" key="2">
    <source>
        <dbReference type="ARBA" id="ARBA00023125"/>
    </source>
</evidence>
<dbReference type="Proteomes" id="UP000680348">
    <property type="component" value="Unassembled WGS sequence"/>
</dbReference>
<dbReference type="InterPro" id="IPR000792">
    <property type="entry name" value="Tscrpt_reg_LuxR_C"/>
</dbReference>
<dbReference type="InterPro" id="IPR036693">
    <property type="entry name" value="TF_LuxR_autoind-bd_dom_sf"/>
</dbReference>
<evidence type="ECO:0000256" key="1">
    <source>
        <dbReference type="ARBA" id="ARBA00023015"/>
    </source>
</evidence>
<keyword evidence="2" id="KW-0238">DNA-binding</keyword>
<dbReference type="PANTHER" id="PTHR44688:SF16">
    <property type="entry name" value="DNA-BINDING TRANSCRIPTIONAL ACTIVATOR DEVR_DOSR"/>
    <property type="match status" value="1"/>
</dbReference>
<evidence type="ECO:0000313" key="5">
    <source>
        <dbReference type="EMBL" id="MBS3650316.1"/>
    </source>
</evidence>
<evidence type="ECO:0000256" key="3">
    <source>
        <dbReference type="ARBA" id="ARBA00023163"/>
    </source>
</evidence>
<dbReference type="GO" id="GO:0006355">
    <property type="term" value="P:regulation of DNA-templated transcription"/>
    <property type="evidence" value="ECO:0007669"/>
    <property type="project" value="InterPro"/>
</dbReference>
<reference evidence="5" key="1">
    <citation type="submission" date="2021-04" db="EMBL/GenBank/DDBJ databases">
        <title>Pseudaminobacter soli sp. nov., isolated from paddy soil contaminated by heavy metals.</title>
        <authorList>
            <person name="Zhang K."/>
        </authorList>
    </citation>
    <scope>NUCLEOTIDE SEQUENCE</scope>
    <source>
        <strain evidence="5">19-2017</strain>
    </source>
</reference>
<dbReference type="PANTHER" id="PTHR44688">
    <property type="entry name" value="DNA-BINDING TRANSCRIPTIONAL ACTIVATOR DEVR_DOSR"/>
    <property type="match status" value="1"/>
</dbReference>
<dbReference type="InterPro" id="IPR016032">
    <property type="entry name" value="Sig_transdc_resp-reg_C-effctor"/>
</dbReference>
<dbReference type="Gene3D" id="3.30.450.80">
    <property type="entry name" value="Transcription factor LuxR-like, autoinducer-binding domain"/>
    <property type="match status" value="1"/>
</dbReference>
<proteinExistence type="predicted"/>
<protein>
    <submittedName>
        <fullName evidence="5">Helix-turn-helix transcriptional regulator</fullName>
    </submittedName>
</protein>
<dbReference type="Gene3D" id="1.10.10.10">
    <property type="entry name" value="Winged helix-like DNA-binding domain superfamily/Winged helix DNA-binding domain"/>
    <property type="match status" value="1"/>
</dbReference>
<dbReference type="EMBL" id="JAGWCR010000009">
    <property type="protein sequence ID" value="MBS3650316.1"/>
    <property type="molecule type" value="Genomic_DNA"/>
</dbReference>
<dbReference type="SUPFAM" id="SSF75516">
    <property type="entry name" value="Pheromone-binding domain of LuxR-like quorum-sensing transcription factors"/>
    <property type="match status" value="1"/>
</dbReference>
<evidence type="ECO:0000313" key="6">
    <source>
        <dbReference type="Proteomes" id="UP000680348"/>
    </source>
</evidence>
<comment type="caution">
    <text evidence="5">The sequence shown here is derived from an EMBL/GenBank/DDBJ whole genome shotgun (WGS) entry which is preliminary data.</text>
</comment>
<dbReference type="CDD" id="cd06170">
    <property type="entry name" value="LuxR_C_like"/>
    <property type="match status" value="1"/>
</dbReference>
<organism evidence="5 6">
    <name type="scientific">Pseudaminobacter soli</name>
    <name type="common">ex Zhang et al. 2022</name>
    <dbReference type="NCBI Taxonomy" id="2831468"/>
    <lineage>
        <taxon>Bacteria</taxon>
        <taxon>Pseudomonadati</taxon>
        <taxon>Pseudomonadota</taxon>
        <taxon>Alphaproteobacteria</taxon>
        <taxon>Hyphomicrobiales</taxon>
        <taxon>Phyllobacteriaceae</taxon>
        <taxon>Pseudaminobacter</taxon>
    </lineage>
</organism>
<dbReference type="SMART" id="SM00421">
    <property type="entry name" value="HTH_LUXR"/>
    <property type="match status" value="1"/>
</dbReference>